<dbReference type="Proteomes" id="UP000309997">
    <property type="component" value="Unassembled WGS sequence"/>
</dbReference>
<keyword evidence="2" id="KW-1185">Reference proteome</keyword>
<comment type="caution">
    <text evidence="1">The sequence shown here is derived from an EMBL/GenBank/DDBJ whole genome shotgun (WGS) entry which is preliminary data.</text>
</comment>
<proteinExistence type="predicted"/>
<gene>
    <name evidence="1" type="ORF">D5086_025674</name>
</gene>
<protein>
    <submittedName>
        <fullName evidence="1">Uncharacterized protein</fullName>
    </submittedName>
</protein>
<evidence type="ECO:0000313" key="2">
    <source>
        <dbReference type="Proteomes" id="UP000309997"/>
    </source>
</evidence>
<name>A0ACC4B028_POPAL</name>
<organism evidence="1 2">
    <name type="scientific">Populus alba</name>
    <name type="common">White poplar</name>
    <dbReference type="NCBI Taxonomy" id="43335"/>
    <lineage>
        <taxon>Eukaryota</taxon>
        <taxon>Viridiplantae</taxon>
        <taxon>Streptophyta</taxon>
        <taxon>Embryophyta</taxon>
        <taxon>Tracheophyta</taxon>
        <taxon>Spermatophyta</taxon>
        <taxon>Magnoliopsida</taxon>
        <taxon>eudicotyledons</taxon>
        <taxon>Gunneridae</taxon>
        <taxon>Pentapetalae</taxon>
        <taxon>rosids</taxon>
        <taxon>fabids</taxon>
        <taxon>Malpighiales</taxon>
        <taxon>Salicaceae</taxon>
        <taxon>Saliceae</taxon>
        <taxon>Populus</taxon>
    </lineage>
</organism>
<accession>A0ACC4B028</accession>
<evidence type="ECO:0000313" key="1">
    <source>
        <dbReference type="EMBL" id="KAL3571770.1"/>
    </source>
</evidence>
<dbReference type="EMBL" id="RCHU02000014">
    <property type="protein sequence ID" value="KAL3571770.1"/>
    <property type="molecule type" value="Genomic_DNA"/>
</dbReference>
<reference evidence="1 2" key="1">
    <citation type="journal article" date="2024" name="Plant Biotechnol. J.">
        <title>Genome and CRISPR/Cas9 system of a widespread forest tree (Populus alba) in the world.</title>
        <authorList>
            <person name="Liu Y.J."/>
            <person name="Jiang P.F."/>
            <person name="Han X.M."/>
            <person name="Li X.Y."/>
            <person name="Wang H.M."/>
            <person name="Wang Y.J."/>
            <person name="Wang X.X."/>
            <person name="Zeng Q.Y."/>
        </authorList>
    </citation>
    <scope>NUCLEOTIDE SEQUENCE [LARGE SCALE GENOMIC DNA]</scope>
    <source>
        <strain evidence="2">cv. PAL-ZL1</strain>
    </source>
</reference>
<sequence>MDSRLFDAILSGDIAAFRSLQAEDPLILDRVSLNSTENPLHLSSLAGQLEITREVACQKPAFARELNQDGFSPIHIASSNGHVELVRELLRVGYDICLLKGKDGKTPLHFAAMKGRVDIVQELVCACPQSVKEVTTCGETVLHVAVKSNQVEAVKVLLEEIKKLDMMEIVNWKDKDGNTIMHLATLRKQHEQAGAMKAMDITTNPASTFQVEVKNINKNVNHTWRNSRPWNLWKELKLEIEESSTETQNALMVVATLIATVTYQAILSPPSGFWSAESRRSQSINSVQKRDLLPGEAVMSGDPEVFAVFTVFNAVGFFASIAMISLLTSGFPLRAGLRLAILSMTATYVIAVIYMSPTERKTIDAVVWSVGLLVLAEFARFMIWILKKWGVLPLKKTRTSADRNPAMV</sequence>